<feature type="transmembrane region" description="Helical" evidence="1">
    <location>
        <begin position="274"/>
        <end position="292"/>
    </location>
</feature>
<feature type="transmembrane region" description="Helical" evidence="1">
    <location>
        <begin position="12"/>
        <end position="37"/>
    </location>
</feature>
<dbReference type="GO" id="GO:0005886">
    <property type="term" value="C:plasma membrane"/>
    <property type="evidence" value="ECO:0007669"/>
    <property type="project" value="InterPro"/>
</dbReference>
<keyword evidence="1" id="KW-1133">Transmembrane helix</keyword>
<dbReference type="InterPro" id="IPR052413">
    <property type="entry name" value="SUR7_domain"/>
</dbReference>
<evidence type="ECO:0000256" key="1">
    <source>
        <dbReference type="SAM" id="Phobius"/>
    </source>
</evidence>
<accession>A0A9Q8LF29</accession>
<keyword evidence="3" id="KW-1185">Reference proteome</keyword>
<dbReference type="GeneID" id="71985142"/>
<sequence length="397" mass="42036">MPFSSKDDSAKPFHPLAILPVLVVATAFVLSFLCVFAGSRPGMMEDYAVFTLNTSRIGENLVQEFDNKIQSFNTSGILAKRSEPEPLPVVLAARATITTAPLPTITLAPRDLDDLVDGLTSKVGEVKSEIGGKASSIASAVESKATSAAGAVESAVASKVQSAIEAVKTALVREVNEAYLDFVDEMDLKGFYAVHMMTTCEGEYVYPNGTNYTISLTAPEPKNGTLDGKVFTCENHSMLNPLTLVKVLYWIGIVFTGLALAIGIWGAARYSRKLAILNVLATLPGVMFIALASAATHAFAAGAAGLVNFVGNGIGISGQSGGKFVALTWATTVLLLVNMCLWSLLAVLGERVQFPRRRNGGGEVGEKVPLPPSYGGYAEEQHEMRIRHPHFPGAGAA</sequence>
<evidence type="ECO:0008006" key="4">
    <source>
        <dbReference type="Google" id="ProtNLM"/>
    </source>
</evidence>
<dbReference type="PANTHER" id="PTHR28019:SF7">
    <property type="entry name" value="SUR7 PROTEIN"/>
    <property type="match status" value="1"/>
</dbReference>
<proteinExistence type="predicted"/>
<gene>
    <name evidence="2" type="ORF">CLAFUR5_05264</name>
</gene>
<dbReference type="OMA" id="HEMRIRH"/>
<dbReference type="PANTHER" id="PTHR28019">
    <property type="entry name" value="CELL MEMBRANE PROTEIN YLR413W-RELATED"/>
    <property type="match status" value="1"/>
</dbReference>
<feature type="transmembrane region" description="Helical" evidence="1">
    <location>
        <begin position="324"/>
        <end position="348"/>
    </location>
</feature>
<dbReference type="GO" id="GO:0051285">
    <property type="term" value="C:cell cortex of cell tip"/>
    <property type="evidence" value="ECO:0007669"/>
    <property type="project" value="TreeGrafter"/>
</dbReference>
<organism evidence="2 3">
    <name type="scientific">Passalora fulva</name>
    <name type="common">Tomato leaf mold</name>
    <name type="synonym">Cladosporium fulvum</name>
    <dbReference type="NCBI Taxonomy" id="5499"/>
    <lineage>
        <taxon>Eukaryota</taxon>
        <taxon>Fungi</taxon>
        <taxon>Dikarya</taxon>
        <taxon>Ascomycota</taxon>
        <taxon>Pezizomycotina</taxon>
        <taxon>Dothideomycetes</taxon>
        <taxon>Dothideomycetidae</taxon>
        <taxon>Mycosphaerellales</taxon>
        <taxon>Mycosphaerellaceae</taxon>
        <taxon>Fulvia</taxon>
    </lineage>
</organism>
<evidence type="ECO:0000313" key="2">
    <source>
        <dbReference type="EMBL" id="UJO16212.1"/>
    </source>
</evidence>
<dbReference type="KEGG" id="ffu:CLAFUR5_05264"/>
<evidence type="ECO:0000313" key="3">
    <source>
        <dbReference type="Proteomes" id="UP000756132"/>
    </source>
</evidence>
<keyword evidence="1" id="KW-0812">Transmembrane</keyword>
<dbReference type="GO" id="GO:0031505">
    <property type="term" value="P:fungal-type cell wall organization"/>
    <property type="evidence" value="ECO:0007669"/>
    <property type="project" value="TreeGrafter"/>
</dbReference>
<feature type="transmembrane region" description="Helical" evidence="1">
    <location>
        <begin position="247"/>
        <end position="268"/>
    </location>
</feature>
<dbReference type="InterPro" id="IPR009571">
    <property type="entry name" value="SUR7/Rim9-like_fungi"/>
</dbReference>
<protein>
    <recommendedName>
        <fullName evidence="4">Actin cortical patch SUR7/pH-response regulator PalI</fullName>
    </recommendedName>
</protein>
<dbReference type="AlphaFoldDB" id="A0A9Q8LF29"/>
<reference evidence="2" key="1">
    <citation type="submission" date="2021-12" db="EMBL/GenBank/DDBJ databases">
        <authorList>
            <person name="Zaccaron A."/>
            <person name="Stergiopoulos I."/>
        </authorList>
    </citation>
    <scope>NUCLEOTIDE SEQUENCE</scope>
    <source>
        <strain evidence="2">Race5_Kim</strain>
    </source>
</reference>
<feature type="transmembrane region" description="Helical" evidence="1">
    <location>
        <begin position="299"/>
        <end position="318"/>
    </location>
</feature>
<dbReference type="RefSeq" id="XP_047760578.1">
    <property type="nucleotide sequence ID" value="XM_047904412.1"/>
</dbReference>
<name>A0A9Q8LF29_PASFU</name>
<dbReference type="EMBL" id="CP090166">
    <property type="protein sequence ID" value="UJO16212.1"/>
    <property type="molecule type" value="Genomic_DNA"/>
</dbReference>
<reference evidence="2" key="2">
    <citation type="journal article" date="2022" name="Microb. Genom.">
        <title>A chromosome-scale genome assembly of the tomato pathogen Cladosporium fulvum reveals a compartmentalized genome architecture and the presence of a dispensable chromosome.</title>
        <authorList>
            <person name="Zaccaron A.Z."/>
            <person name="Chen L.H."/>
            <person name="Samaras A."/>
            <person name="Stergiopoulos I."/>
        </authorList>
    </citation>
    <scope>NUCLEOTIDE SEQUENCE</scope>
    <source>
        <strain evidence="2">Race5_Kim</strain>
    </source>
</reference>
<dbReference type="Pfam" id="PF06687">
    <property type="entry name" value="SUR7"/>
    <property type="match status" value="1"/>
</dbReference>
<dbReference type="OrthoDB" id="4159154at2759"/>
<dbReference type="Proteomes" id="UP000756132">
    <property type="component" value="Chromosome 4"/>
</dbReference>
<keyword evidence="1" id="KW-0472">Membrane</keyword>